<comment type="subcellular location">
    <subcellularLocation>
        <location evidence="1">Membrane</location>
    </subcellularLocation>
</comment>
<keyword evidence="4 5" id="KW-0472">Membrane</keyword>
<accession>A0A9D9MYF5</accession>
<gene>
    <name evidence="7" type="ORF">IAC08_00845</name>
</gene>
<keyword evidence="3 5" id="KW-1133">Transmembrane helix</keyword>
<name>A0A9D9MYF5_9BACT</name>
<dbReference type="EMBL" id="JADIMK010000008">
    <property type="protein sequence ID" value="MBO8454937.1"/>
    <property type="molecule type" value="Genomic_DNA"/>
</dbReference>
<feature type="domain" description="Zinc-ribbon" evidence="6">
    <location>
        <begin position="2"/>
        <end position="24"/>
    </location>
</feature>
<dbReference type="InterPro" id="IPR026870">
    <property type="entry name" value="Zinc_ribbon_dom"/>
</dbReference>
<keyword evidence="2 5" id="KW-0812">Transmembrane</keyword>
<comment type="caution">
    <text evidence="7">The sequence shown here is derived from an EMBL/GenBank/DDBJ whole genome shotgun (WGS) entry which is preliminary data.</text>
</comment>
<organism evidence="7 8">
    <name type="scientific">Candidatus Cryptobacteroides intestinigallinarum</name>
    <dbReference type="NCBI Taxonomy" id="2840767"/>
    <lineage>
        <taxon>Bacteria</taxon>
        <taxon>Pseudomonadati</taxon>
        <taxon>Bacteroidota</taxon>
        <taxon>Bacteroidia</taxon>
        <taxon>Bacteroidales</taxon>
        <taxon>Candidatus Cryptobacteroides</taxon>
    </lineage>
</organism>
<evidence type="ECO:0000256" key="1">
    <source>
        <dbReference type="ARBA" id="ARBA00004370"/>
    </source>
</evidence>
<dbReference type="InterPro" id="IPR051423">
    <property type="entry name" value="CD225/Dispanin"/>
</dbReference>
<feature type="transmembrane region" description="Helical" evidence="5">
    <location>
        <begin position="94"/>
        <end position="121"/>
    </location>
</feature>
<evidence type="ECO:0000256" key="3">
    <source>
        <dbReference type="ARBA" id="ARBA00022989"/>
    </source>
</evidence>
<evidence type="ECO:0000256" key="2">
    <source>
        <dbReference type="ARBA" id="ARBA00022692"/>
    </source>
</evidence>
<dbReference type="InterPro" id="IPR038587">
    <property type="entry name" value="Ribosomal_eL40_sf"/>
</dbReference>
<protein>
    <submittedName>
        <fullName evidence="7">CD225/dispanin family protein</fullName>
    </submittedName>
</protein>
<dbReference type="PANTHER" id="PTHR14948:SF44">
    <property type="entry name" value="PROLINE-RICH TRANSMEMBRANE PROTEIN 1-LIKE"/>
    <property type="match status" value="1"/>
</dbReference>
<evidence type="ECO:0000256" key="5">
    <source>
        <dbReference type="SAM" id="Phobius"/>
    </source>
</evidence>
<sequence>MFCRNCGAEVPDNSRFCPKCGNSLSESPVYSAPSAKQAQGVRPPTYLVLSVIVTIFCCLIFGIIGIVYGSKVDPAWNAGLYDEAREYSRKARNWCLLGLLLNIILWILYVILVMAGLFSWASFWDNSYLYTACLF</sequence>
<evidence type="ECO:0000313" key="8">
    <source>
        <dbReference type="Proteomes" id="UP000823617"/>
    </source>
</evidence>
<evidence type="ECO:0000259" key="6">
    <source>
        <dbReference type="Pfam" id="PF13240"/>
    </source>
</evidence>
<proteinExistence type="predicted"/>
<dbReference type="Gene3D" id="4.10.1060.50">
    <property type="match status" value="1"/>
</dbReference>
<reference evidence="7" key="2">
    <citation type="journal article" date="2021" name="PeerJ">
        <title>Extensive microbial diversity within the chicken gut microbiome revealed by metagenomics and culture.</title>
        <authorList>
            <person name="Gilroy R."/>
            <person name="Ravi A."/>
            <person name="Getino M."/>
            <person name="Pursley I."/>
            <person name="Horton D.L."/>
            <person name="Alikhan N.F."/>
            <person name="Baker D."/>
            <person name="Gharbi K."/>
            <person name="Hall N."/>
            <person name="Watson M."/>
            <person name="Adriaenssens E.M."/>
            <person name="Foster-Nyarko E."/>
            <person name="Jarju S."/>
            <person name="Secka A."/>
            <person name="Antonio M."/>
            <person name="Oren A."/>
            <person name="Chaudhuri R.R."/>
            <person name="La Ragione R."/>
            <person name="Hildebrand F."/>
            <person name="Pallen M.J."/>
        </authorList>
    </citation>
    <scope>NUCLEOTIDE SEQUENCE</scope>
    <source>
        <strain evidence="7">B1-3475</strain>
    </source>
</reference>
<dbReference type="PANTHER" id="PTHR14948">
    <property type="entry name" value="NG5"/>
    <property type="match status" value="1"/>
</dbReference>
<dbReference type="Pfam" id="PF13240">
    <property type="entry name" value="Zn_Ribbon_1"/>
    <property type="match status" value="1"/>
</dbReference>
<dbReference type="InterPro" id="IPR007593">
    <property type="entry name" value="CD225/Dispanin_fam"/>
</dbReference>
<dbReference type="AlphaFoldDB" id="A0A9D9MYF5"/>
<evidence type="ECO:0000256" key="4">
    <source>
        <dbReference type="ARBA" id="ARBA00023136"/>
    </source>
</evidence>
<feature type="transmembrane region" description="Helical" evidence="5">
    <location>
        <begin position="46"/>
        <end position="68"/>
    </location>
</feature>
<reference evidence="7" key="1">
    <citation type="submission" date="2020-10" db="EMBL/GenBank/DDBJ databases">
        <authorList>
            <person name="Gilroy R."/>
        </authorList>
    </citation>
    <scope>NUCLEOTIDE SEQUENCE</scope>
    <source>
        <strain evidence="7">B1-3475</strain>
    </source>
</reference>
<dbReference type="Proteomes" id="UP000823617">
    <property type="component" value="Unassembled WGS sequence"/>
</dbReference>
<evidence type="ECO:0000313" key="7">
    <source>
        <dbReference type="EMBL" id="MBO8454937.1"/>
    </source>
</evidence>
<dbReference type="Pfam" id="PF04505">
    <property type="entry name" value="CD225"/>
    <property type="match status" value="1"/>
</dbReference>
<dbReference type="GO" id="GO:0016020">
    <property type="term" value="C:membrane"/>
    <property type="evidence" value="ECO:0007669"/>
    <property type="project" value="UniProtKB-SubCell"/>
</dbReference>